<dbReference type="PANTHER" id="PTHR43833">
    <property type="entry name" value="POTASSIUM CHANNEL PROTEIN 2-RELATED-RELATED"/>
    <property type="match status" value="1"/>
</dbReference>
<accession>A0A4Q0XMP0</accession>
<dbReference type="InterPro" id="IPR003148">
    <property type="entry name" value="RCK_N"/>
</dbReference>
<dbReference type="OrthoDB" id="9781411at2"/>
<feature type="transmembrane region" description="Helical" evidence="2">
    <location>
        <begin position="15"/>
        <end position="34"/>
    </location>
</feature>
<dbReference type="Proteomes" id="UP000290657">
    <property type="component" value="Unassembled WGS sequence"/>
</dbReference>
<keyword evidence="2" id="KW-0812">Transmembrane</keyword>
<dbReference type="GO" id="GO:0006813">
    <property type="term" value="P:potassium ion transport"/>
    <property type="evidence" value="ECO:0007669"/>
    <property type="project" value="InterPro"/>
</dbReference>
<keyword evidence="2" id="KW-0472">Membrane</keyword>
<comment type="subcellular location">
    <subcellularLocation>
        <location evidence="1">Cell membrane</location>
        <topology evidence="1">Multi-pass membrane protein</topology>
    </subcellularLocation>
</comment>
<sequence length="563" mass="64609">MQNSSLWIVFHKMRMPFIVIILTYTISITGLLIIEGVDSNGNPYHMSIFDAFYFITYTATTIGFGETPYEFTYAQRLWVSFCVYLTVIGWFYGVGALISLLQNKMFLHEISRVRFKRQVKAIRKKYIILLGYNYITSEIIKRLLDADIRAVVIEKDEERVNSLILESYTPTVPVLLDNVHSPKSLEAAGISRLNCKAVVSLFNNDALNLRIGIVSKLLNKNITLAVKATHPKSVNNLNDINAEIIVNPFVTIANELKMAIQSPHLLKLEKWLYQIDTLDAHMPKLPIGRYIVCGFGRMGQSIYRTLKDEKEVDLFFIERNKKKLDGLSERELQNFIVADADDKEVLEQAGVKEAVAIVAFTNNDTVNISILATARKLNSSILTLAREDEMDDVSIFSNAQMNYLFMPSKIIINKITNALINPLADQFARCIMEKDEAWAMHLVKDLLQKIDNAPLLYEMTINEQEAPEVINFLEKSELMLSIFQVSLHNRHQHNNVIPLLLLRSDDTIVLPHWNMPIRQDDKILFACDAYAQNDIEYIAQNPYEFYYALTGEEKTIFKQRLFK</sequence>
<reference evidence="4 5" key="1">
    <citation type="submission" date="2017-10" db="EMBL/GenBank/DDBJ databases">
        <title>Genomics of the genus Arcobacter.</title>
        <authorList>
            <person name="Perez-Cataluna A."/>
            <person name="Figueras M.J."/>
        </authorList>
    </citation>
    <scope>NUCLEOTIDE SEQUENCE [LARGE SCALE GENOMIC DNA]</scope>
    <source>
        <strain evidence="4 5">CECT 8987</strain>
    </source>
</reference>
<dbReference type="Pfam" id="PF07885">
    <property type="entry name" value="Ion_trans_2"/>
    <property type="match status" value="1"/>
</dbReference>
<proteinExistence type="predicted"/>
<dbReference type="Gene3D" id="1.10.287.70">
    <property type="match status" value="1"/>
</dbReference>
<feature type="domain" description="RCK N-terminal" evidence="3">
    <location>
        <begin position="287"/>
        <end position="412"/>
    </location>
</feature>
<feature type="domain" description="RCK N-terminal" evidence="3">
    <location>
        <begin position="124"/>
        <end position="246"/>
    </location>
</feature>
<dbReference type="InterPro" id="IPR013099">
    <property type="entry name" value="K_chnl_dom"/>
</dbReference>
<dbReference type="Gene3D" id="3.40.50.720">
    <property type="entry name" value="NAD(P)-binding Rossmann-like Domain"/>
    <property type="match status" value="2"/>
</dbReference>
<organism evidence="4 5">
    <name type="scientific">Candidatus Marinarcus aquaticus</name>
    <dbReference type="NCBI Taxonomy" id="2044504"/>
    <lineage>
        <taxon>Bacteria</taxon>
        <taxon>Pseudomonadati</taxon>
        <taxon>Campylobacterota</taxon>
        <taxon>Epsilonproteobacteria</taxon>
        <taxon>Campylobacterales</taxon>
        <taxon>Arcobacteraceae</taxon>
        <taxon>Candidatus Marinarcus</taxon>
    </lineage>
</organism>
<evidence type="ECO:0000259" key="3">
    <source>
        <dbReference type="PROSITE" id="PS51201"/>
    </source>
</evidence>
<dbReference type="InterPro" id="IPR036291">
    <property type="entry name" value="NAD(P)-bd_dom_sf"/>
</dbReference>
<comment type="caution">
    <text evidence="4">The sequence shown here is derived from an EMBL/GenBank/DDBJ whole genome shotgun (WGS) entry which is preliminary data.</text>
</comment>
<dbReference type="AlphaFoldDB" id="A0A4Q0XMP0"/>
<evidence type="ECO:0000256" key="2">
    <source>
        <dbReference type="SAM" id="Phobius"/>
    </source>
</evidence>
<evidence type="ECO:0000256" key="1">
    <source>
        <dbReference type="ARBA" id="ARBA00004651"/>
    </source>
</evidence>
<dbReference type="EMBL" id="PDKN01000008">
    <property type="protein sequence ID" value="RXJ55236.1"/>
    <property type="molecule type" value="Genomic_DNA"/>
</dbReference>
<evidence type="ECO:0000313" key="4">
    <source>
        <dbReference type="EMBL" id="RXJ55236.1"/>
    </source>
</evidence>
<dbReference type="SUPFAM" id="SSF51735">
    <property type="entry name" value="NAD(P)-binding Rossmann-fold domains"/>
    <property type="match status" value="2"/>
</dbReference>
<protein>
    <submittedName>
        <fullName evidence="4">Potassium transporter TrkA</fullName>
    </submittedName>
</protein>
<name>A0A4Q0XMP0_9BACT</name>
<dbReference type="GO" id="GO:0005886">
    <property type="term" value="C:plasma membrane"/>
    <property type="evidence" value="ECO:0007669"/>
    <property type="project" value="UniProtKB-SubCell"/>
</dbReference>
<evidence type="ECO:0000313" key="5">
    <source>
        <dbReference type="Proteomes" id="UP000290657"/>
    </source>
</evidence>
<feature type="transmembrane region" description="Helical" evidence="2">
    <location>
        <begin position="77"/>
        <end position="101"/>
    </location>
</feature>
<dbReference type="Pfam" id="PF02254">
    <property type="entry name" value="TrkA_N"/>
    <property type="match status" value="2"/>
</dbReference>
<dbReference type="SUPFAM" id="SSF81324">
    <property type="entry name" value="Voltage-gated potassium channels"/>
    <property type="match status" value="1"/>
</dbReference>
<dbReference type="InterPro" id="IPR050721">
    <property type="entry name" value="Trk_Ktr_HKT_K-transport"/>
</dbReference>
<keyword evidence="2" id="KW-1133">Transmembrane helix</keyword>
<keyword evidence="5" id="KW-1185">Reference proteome</keyword>
<dbReference type="PROSITE" id="PS51201">
    <property type="entry name" value="RCK_N"/>
    <property type="match status" value="2"/>
</dbReference>
<gene>
    <name evidence="4" type="ORF">CRV04_10360</name>
</gene>
<feature type="transmembrane region" description="Helical" evidence="2">
    <location>
        <begin position="46"/>
        <end position="65"/>
    </location>
</feature>